<dbReference type="GO" id="GO:0006513">
    <property type="term" value="P:protein monoubiquitination"/>
    <property type="evidence" value="ECO:0007669"/>
    <property type="project" value="TreeGrafter"/>
</dbReference>
<keyword evidence="7" id="KW-0863">Zinc-finger</keyword>
<keyword evidence="16" id="KW-1185">Reference proteome</keyword>
<dbReference type="OMA" id="AGCYPWI"/>
<keyword evidence="4" id="KW-0813">Transport</keyword>
<keyword evidence="9" id="KW-0653">Protein transport</keyword>
<feature type="compositionally biased region" description="Polar residues" evidence="13">
    <location>
        <begin position="339"/>
        <end position="348"/>
    </location>
</feature>
<proteinExistence type="inferred from homology"/>
<keyword evidence="6" id="KW-0479">Metal-binding</keyword>
<dbReference type="VEuPathDB" id="CryptoDB:Vbra_16742"/>
<protein>
    <recommendedName>
        <fullName evidence="14">Pex N-terminal domain-containing protein</fullName>
    </recommendedName>
</protein>
<keyword evidence="10" id="KW-1133">Transmembrane helix</keyword>
<evidence type="ECO:0000256" key="6">
    <source>
        <dbReference type="ARBA" id="ARBA00022723"/>
    </source>
</evidence>
<comment type="pathway">
    <text evidence="2">Protein modification; protein ubiquitination.</text>
</comment>
<evidence type="ECO:0000256" key="10">
    <source>
        <dbReference type="ARBA" id="ARBA00022989"/>
    </source>
</evidence>
<dbReference type="InterPro" id="IPR017375">
    <property type="entry name" value="PEX12"/>
</dbReference>
<evidence type="ECO:0000256" key="8">
    <source>
        <dbReference type="ARBA" id="ARBA00022833"/>
    </source>
</evidence>
<organism evidence="15 16">
    <name type="scientific">Vitrella brassicaformis (strain CCMP3155)</name>
    <dbReference type="NCBI Taxonomy" id="1169540"/>
    <lineage>
        <taxon>Eukaryota</taxon>
        <taxon>Sar</taxon>
        <taxon>Alveolata</taxon>
        <taxon>Colpodellida</taxon>
        <taxon>Vitrellaceae</taxon>
        <taxon>Vitrella</taxon>
    </lineage>
</organism>
<dbReference type="GO" id="GO:0016558">
    <property type="term" value="P:protein import into peroxisome matrix"/>
    <property type="evidence" value="ECO:0007669"/>
    <property type="project" value="InterPro"/>
</dbReference>
<dbReference type="GO" id="GO:0005778">
    <property type="term" value="C:peroxisomal membrane"/>
    <property type="evidence" value="ECO:0007669"/>
    <property type="project" value="UniProtKB-SubCell"/>
</dbReference>
<evidence type="ECO:0000259" key="14">
    <source>
        <dbReference type="Pfam" id="PF04757"/>
    </source>
</evidence>
<feature type="region of interest" description="Disordered" evidence="13">
    <location>
        <begin position="314"/>
        <end position="383"/>
    </location>
</feature>
<feature type="compositionally biased region" description="Pro residues" evidence="13">
    <location>
        <begin position="173"/>
        <end position="185"/>
    </location>
</feature>
<dbReference type="EMBL" id="CDMY01000545">
    <property type="protein sequence ID" value="CEM21924.1"/>
    <property type="molecule type" value="Genomic_DNA"/>
</dbReference>
<gene>
    <name evidence="15" type="ORF">Vbra_16742</name>
</gene>
<dbReference type="OrthoDB" id="107372at2759"/>
<evidence type="ECO:0000256" key="7">
    <source>
        <dbReference type="ARBA" id="ARBA00022771"/>
    </source>
</evidence>
<dbReference type="AlphaFoldDB" id="A0A0G4G2L5"/>
<dbReference type="Proteomes" id="UP000041254">
    <property type="component" value="Unassembled WGS sequence"/>
</dbReference>
<evidence type="ECO:0000256" key="5">
    <source>
        <dbReference type="ARBA" id="ARBA00022692"/>
    </source>
</evidence>
<name>A0A0G4G2L5_VITBC</name>
<evidence type="ECO:0000256" key="13">
    <source>
        <dbReference type="SAM" id="MobiDB-lite"/>
    </source>
</evidence>
<feature type="domain" description="Pex N-terminal" evidence="14">
    <location>
        <begin position="31"/>
        <end position="308"/>
    </location>
</feature>
<keyword evidence="5" id="KW-0812">Transmembrane</keyword>
<evidence type="ECO:0000256" key="9">
    <source>
        <dbReference type="ARBA" id="ARBA00022927"/>
    </source>
</evidence>
<comment type="similarity">
    <text evidence="3">Belongs to the pex2/pex10/pex12 family.</text>
</comment>
<evidence type="ECO:0000256" key="1">
    <source>
        <dbReference type="ARBA" id="ARBA00004585"/>
    </source>
</evidence>
<reference evidence="15 16" key="1">
    <citation type="submission" date="2014-11" db="EMBL/GenBank/DDBJ databases">
        <authorList>
            <person name="Zhu J."/>
            <person name="Qi W."/>
            <person name="Song R."/>
        </authorList>
    </citation>
    <scope>NUCLEOTIDE SEQUENCE [LARGE SCALE GENOMIC DNA]</scope>
</reference>
<evidence type="ECO:0000256" key="12">
    <source>
        <dbReference type="ARBA" id="ARBA00023140"/>
    </source>
</evidence>
<dbReference type="PANTHER" id="PTHR12888:SF0">
    <property type="entry name" value="PEROXISOME ASSEMBLY PROTEIN 12"/>
    <property type="match status" value="1"/>
</dbReference>
<dbReference type="GO" id="GO:1990429">
    <property type="term" value="C:peroxisomal importomer complex"/>
    <property type="evidence" value="ECO:0007669"/>
    <property type="project" value="TreeGrafter"/>
</dbReference>
<keyword evidence="8" id="KW-0862">Zinc</keyword>
<comment type="subcellular location">
    <subcellularLocation>
        <location evidence="1">Peroxisome membrane</location>
        <topology evidence="1">Multi-pass membrane protein</topology>
    </subcellularLocation>
</comment>
<dbReference type="STRING" id="1169540.A0A0G4G2L5"/>
<accession>A0A0G4G2L5</accession>
<dbReference type="InterPro" id="IPR006845">
    <property type="entry name" value="Pex_N"/>
</dbReference>
<dbReference type="InParanoid" id="A0A0G4G2L5"/>
<feature type="compositionally biased region" description="Pro residues" evidence="13">
    <location>
        <begin position="350"/>
        <end position="360"/>
    </location>
</feature>
<keyword evidence="12" id="KW-0576">Peroxisome</keyword>
<dbReference type="Pfam" id="PF04757">
    <property type="entry name" value="Pex2_Pex12"/>
    <property type="match status" value="1"/>
</dbReference>
<keyword evidence="11" id="KW-0472">Membrane</keyword>
<evidence type="ECO:0000313" key="15">
    <source>
        <dbReference type="EMBL" id="CEM21924.1"/>
    </source>
</evidence>
<evidence type="ECO:0000313" key="16">
    <source>
        <dbReference type="Proteomes" id="UP000041254"/>
    </source>
</evidence>
<sequence>MDPFITSLYGVRGLTPSFFELLAQDKLLLGLRPAVKFVIQVISNRYPLWSPYLTRWEVVYWLALAALEWHYLTHYQSSFSERFYQLRREVVIDPPPLLRWPGKGTTSNKGGRDAPLRYVDNQRKLKAHQLQYGDRLPLRHRLASLAVLILVPLIRSAMEEYVLQWRFVVRPPPEPSAPSPPQPPRSRPHASSDPLVASIRSHVATIHRIASERIAKLRPSVDAALPYVYGFHEGVLAGYALLYLLDPHRWPFWSPYLQAMGLVLRSHPDPPPSESKEPMSRAALVQEAISWSLFAGISALRLLEWWYETEAQLQPHDAADPPPPPPSAPLLIATRQHKGSGQSDSLSSGAPPPPPPPLPQDPRLCPLCHQPRQNPGSESGREKTGLWSCGFLRQHGCCPLTGIKMSEQEMRRLFE</sequence>
<feature type="region of interest" description="Disordered" evidence="13">
    <location>
        <begin position="173"/>
        <end position="192"/>
    </location>
</feature>
<evidence type="ECO:0000256" key="11">
    <source>
        <dbReference type="ARBA" id="ARBA00023136"/>
    </source>
</evidence>
<dbReference type="PANTHER" id="PTHR12888">
    <property type="entry name" value="PEROXISOME ASSEMBLY PROTEIN 12 PEROXIN-12"/>
    <property type="match status" value="1"/>
</dbReference>
<dbReference type="GO" id="GO:0004842">
    <property type="term" value="F:ubiquitin-protein transferase activity"/>
    <property type="evidence" value="ECO:0007669"/>
    <property type="project" value="TreeGrafter"/>
</dbReference>
<evidence type="ECO:0000256" key="4">
    <source>
        <dbReference type="ARBA" id="ARBA00022448"/>
    </source>
</evidence>
<evidence type="ECO:0000256" key="2">
    <source>
        <dbReference type="ARBA" id="ARBA00004906"/>
    </source>
</evidence>
<evidence type="ECO:0000256" key="3">
    <source>
        <dbReference type="ARBA" id="ARBA00008704"/>
    </source>
</evidence>
<dbReference type="GO" id="GO:0008270">
    <property type="term" value="F:zinc ion binding"/>
    <property type="evidence" value="ECO:0007669"/>
    <property type="project" value="UniProtKB-KW"/>
</dbReference>